<keyword evidence="2" id="KW-1185">Reference proteome</keyword>
<reference evidence="1 2" key="1">
    <citation type="journal article" date="2014" name="Int. J. Syst. Evol. Microbiol.">
        <title>Complete genome sequence of Corynebacterium casei LMG S-19264T (=DSM 44701T), isolated from a smear-ripened cheese.</title>
        <authorList>
            <consortium name="US DOE Joint Genome Institute (JGI-PGF)"/>
            <person name="Walter F."/>
            <person name="Albersmeier A."/>
            <person name="Kalinowski J."/>
            <person name="Ruckert C."/>
        </authorList>
    </citation>
    <scope>NUCLEOTIDE SEQUENCE [LARGE SCALE GENOMIC DNA]</scope>
    <source>
        <strain evidence="1 2">CGMCC 1.16330</strain>
    </source>
</reference>
<comment type="caution">
    <text evidence="1">The sequence shown here is derived from an EMBL/GenBank/DDBJ whole genome shotgun (WGS) entry which is preliminary data.</text>
</comment>
<dbReference type="Gene3D" id="1.10.10.10">
    <property type="entry name" value="Winged helix-like DNA-binding domain superfamily/Winged helix DNA-binding domain"/>
    <property type="match status" value="1"/>
</dbReference>
<sequence>MAGRRRRGDGGTVRRTLTLRLTLDERVEFGPGKADLLEGIREEGSIAGAGRRMRMSYQRAHDLVAALNADFREPLVATAMGGTGGGGARLTPLGEQVLRTYREAESLAEAAVAERLDRLRTMLARRGG</sequence>
<dbReference type="SUPFAM" id="SSF46785">
    <property type="entry name" value="Winged helix' DNA-binding domain"/>
    <property type="match status" value="1"/>
</dbReference>
<dbReference type="RefSeq" id="WP_188899427.1">
    <property type="nucleotide sequence ID" value="NZ_BMKS01000004.1"/>
</dbReference>
<accession>A0A8J2ZAA4</accession>
<dbReference type="InterPro" id="IPR036388">
    <property type="entry name" value="WH-like_DNA-bd_sf"/>
</dbReference>
<dbReference type="AlphaFoldDB" id="A0A8J2ZAA4"/>
<dbReference type="EMBL" id="BMKS01000004">
    <property type="protein sequence ID" value="GGG28262.1"/>
    <property type="molecule type" value="Genomic_DNA"/>
</dbReference>
<name>A0A8J2ZAA4_9PROT</name>
<protein>
    <submittedName>
        <fullName evidence="1">ModE family transcriptional regulator</fullName>
    </submittedName>
</protein>
<gene>
    <name evidence="1" type="ORF">GCM10010964_15190</name>
</gene>
<organism evidence="1 2">
    <name type="scientific">Caldovatus sediminis</name>
    <dbReference type="NCBI Taxonomy" id="2041189"/>
    <lineage>
        <taxon>Bacteria</taxon>
        <taxon>Pseudomonadati</taxon>
        <taxon>Pseudomonadota</taxon>
        <taxon>Alphaproteobacteria</taxon>
        <taxon>Acetobacterales</taxon>
        <taxon>Roseomonadaceae</taxon>
        <taxon>Caldovatus</taxon>
    </lineage>
</organism>
<dbReference type="PANTHER" id="PTHR30432">
    <property type="entry name" value="TRANSCRIPTIONAL REGULATOR MODE"/>
    <property type="match status" value="1"/>
</dbReference>
<dbReference type="Proteomes" id="UP000597507">
    <property type="component" value="Unassembled WGS sequence"/>
</dbReference>
<dbReference type="PANTHER" id="PTHR30432:SF1">
    <property type="entry name" value="DNA-BINDING TRANSCRIPTIONAL DUAL REGULATOR MODE"/>
    <property type="match status" value="1"/>
</dbReference>
<evidence type="ECO:0000313" key="1">
    <source>
        <dbReference type="EMBL" id="GGG28262.1"/>
    </source>
</evidence>
<evidence type="ECO:0000313" key="2">
    <source>
        <dbReference type="Proteomes" id="UP000597507"/>
    </source>
</evidence>
<dbReference type="InterPro" id="IPR051815">
    <property type="entry name" value="Molybdate_resp_trans_reg"/>
</dbReference>
<proteinExistence type="predicted"/>
<dbReference type="InterPro" id="IPR036390">
    <property type="entry name" value="WH_DNA-bd_sf"/>
</dbReference>